<evidence type="ECO:0000313" key="1">
    <source>
        <dbReference type="EMBL" id="MDD1152685.1"/>
    </source>
</evidence>
<name>A0ABT5QEN8_9PSED</name>
<reference evidence="1 2" key="1">
    <citation type="submission" date="2022-05" db="EMBL/GenBank/DDBJ databases">
        <title>Novel Pseudomonas spp. Isolated from a Rainbow Trout Aquaculture Facility.</title>
        <authorList>
            <person name="Testerman T."/>
            <person name="Graf J."/>
        </authorList>
    </citation>
    <scope>NUCLEOTIDE SEQUENCE [LARGE SCALE GENOMIC DNA]</scope>
    <source>
        <strain evidence="1 2">ID357</strain>
    </source>
</reference>
<comment type="caution">
    <text evidence="1">The sequence shown here is derived from an EMBL/GenBank/DDBJ whole genome shotgun (WGS) entry which is preliminary data.</text>
</comment>
<dbReference type="EMBL" id="JAMDGR010000031">
    <property type="protein sequence ID" value="MDD1152685.1"/>
    <property type="molecule type" value="Genomic_DNA"/>
</dbReference>
<gene>
    <name evidence="1" type="ORF">M5G25_30915</name>
</gene>
<dbReference type="RefSeq" id="WP_273924468.1">
    <property type="nucleotide sequence ID" value="NZ_JAMDGR010000031.1"/>
</dbReference>
<proteinExistence type="predicted"/>
<organism evidence="1 2">
    <name type="scientific">Pseudomonas idahonensis</name>
    <dbReference type="NCBI Taxonomy" id="2942628"/>
    <lineage>
        <taxon>Bacteria</taxon>
        <taxon>Pseudomonadati</taxon>
        <taxon>Pseudomonadota</taxon>
        <taxon>Gammaproteobacteria</taxon>
        <taxon>Pseudomonadales</taxon>
        <taxon>Pseudomonadaceae</taxon>
        <taxon>Pseudomonas</taxon>
    </lineage>
</organism>
<protein>
    <submittedName>
        <fullName evidence="1">Uncharacterized protein</fullName>
    </submittedName>
</protein>
<sequence>MEEIKMGEDRPRNVFYKDGDYQVSLVFSWAEPGVVPSGVKVHVAECAKPDNFSQSSQPLPKNWENVEGAEEEGRKFASGLIATWHQNRR</sequence>
<keyword evidence="2" id="KW-1185">Reference proteome</keyword>
<dbReference type="Proteomes" id="UP001217610">
    <property type="component" value="Unassembled WGS sequence"/>
</dbReference>
<evidence type="ECO:0000313" key="2">
    <source>
        <dbReference type="Proteomes" id="UP001217610"/>
    </source>
</evidence>
<accession>A0ABT5QEN8</accession>